<feature type="region of interest" description="Disordered" evidence="1">
    <location>
        <begin position="57"/>
        <end position="81"/>
    </location>
</feature>
<feature type="compositionally biased region" description="Polar residues" evidence="1">
    <location>
        <begin position="57"/>
        <end position="72"/>
    </location>
</feature>
<evidence type="ECO:0000313" key="3">
    <source>
        <dbReference type="Proteomes" id="UP000017559"/>
    </source>
</evidence>
<dbReference type="EMBL" id="AWSO01000400">
    <property type="protein sequence ID" value="ESK90858.1"/>
    <property type="molecule type" value="Genomic_DNA"/>
</dbReference>
<dbReference type="KEGG" id="mrr:Moror_16496"/>
<name>V2WVH2_MONRO</name>
<dbReference type="Proteomes" id="UP000017559">
    <property type="component" value="Unassembled WGS sequence"/>
</dbReference>
<protein>
    <submittedName>
        <fullName evidence="2">Uncharacterized protein</fullName>
    </submittedName>
</protein>
<evidence type="ECO:0000256" key="1">
    <source>
        <dbReference type="SAM" id="MobiDB-lite"/>
    </source>
</evidence>
<dbReference type="HOGENOM" id="CLU_2574409_0_0_1"/>
<gene>
    <name evidence="2" type="ORF">Moror_16496</name>
</gene>
<accession>V2WVH2</accession>
<comment type="caution">
    <text evidence="2">The sequence shown here is derived from an EMBL/GenBank/DDBJ whole genome shotgun (WGS) entry which is preliminary data.</text>
</comment>
<keyword evidence="3" id="KW-1185">Reference proteome</keyword>
<dbReference type="AlphaFoldDB" id="V2WVH2"/>
<organism evidence="2 3">
    <name type="scientific">Moniliophthora roreri (strain MCA 2997)</name>
    <name type="common">Cocoa frosty pod rot fungus</name>
    <name type="synonym">Crinipellis roreri</name>
    <dbReference type="NCBI Taxonomy" id="1381753"/>
    <lineage>
        <taxon>Eukaryota</taxon>
        <taxon>Fungi</taxon>
        <taxon>Dikarya</taxon>
        <taxon>Basidiomycota</taxon>
        <taxon>Agaricomycotina</taxon>
        <taxon>Agaricomycetes</taxon>
        <taxon>Agaricomycetidae</taxon>
        <taxon>Agaricales</taxon>
        <taxon>Marasmiineae</taxon>
        <taxon>Marasmiaceae</taxon>
        <taxon>Moniliophthora</taxon>
    </lineage>
</organism>
<evidence type="ECO:0000313" key="2">
    <source>
        <dbReference type="EMBL" id="ESK90858.1"/>
    </source>
</evidence>
<reference evidence="2 3" key="1">
    <citation type="journal article" date="2014" name="BMC Genomics">
        <title>Genome and secretome analysis of the hemibiotrophic fungal pathogen, Moniliophthora roreri, which causes frosty pod rot disease of cacao: mechanisms of the biotrophic and necrotrophic phases.</title>
        <authorList>
            <person name="Meinhardt L.W."/>
            <person name="Costa G.G.L."/>
            <person name="Thomazella D.P.T."/>
            <person name="Teixeira P.J.P.L."/>
            <person name="Carazzolle M.F."/>
            <person name="Schuster S.C."/>
            <person name="Carlson J.E."/>
            <person name="Guiltinan M.J."/>
            <person name="Mieczkowski P."/>
            <person name="Farmer A."/>
            <person name="Ramaraj T."/>
            <person name="Crozier J."/>
            <person name="Davis R.E."/>
            <person name="Shao J."/>
            <person name="Melnick R.L."/>
            <person name="Pereira G.A.G."/>
            <person name="Bailey B.A."/>
        </authorList>
    </citation>
    <scope>NUCLEOTIDE SEQUENCE [LARGE SCALE GENOMIC DNA]</scope>
    <source>
        <strain evidence="2 3">MCA 2997</strain>
    </source>
</reference>
<sequence>MAFSSEVERQRYSQQLAEYTLRQFSAARISMDNDELAAAKLPASHRHNYIKYARSLGKTSSQQHCGRSTNHQEPTRQAIRA</sequence>
<proteinExistence type="predicted"/>
<dbReference type="OrthoDB" id="3262732at2759"/>